<reference evidence="2" key="1">
    <citation type="submission" date="2020-04" db="EMBL/GenBank/DDBJ databases">
        <authorList>
            <person name="Chiriac C."/>
            <person name="Salcher M."/>
            <person name="Ghai R."/>
            <person name="Kavagutti S V."/>
        </authorList>
    </citation>
    <scope>NUCLEOTIDE SEQUENCE</scope>
</reference>
<gene>
    <name evidence="2" type="ORF">UFOVP449_71</name>
</gene>
<name>A0A6J5MG40_9CAUD</name>
<protein>
    <submittedName>
        <fullName evidence="2">Uncharacterized protein</fullName>
    </submittedName>
</protein>
<feature type="region of interest" description="Disordered" evidence="1">
    <location>
        <begin position="446"/>
        <end position="472"/>
    </location>
</feature>
<organism evidence="2">
    <name type="scientific">uncultured Caudovirales phage</name>
    <dbReference type="NCBI Taxonomy" id="2100421"/>
    <lineage>
        <taxon>Viruses</taxon>
        <taxon>Duplodnaviria</taxon>
        <taxon>Heunggongvirae</taxon>
        <taxon>Uroviricota</taxon>
        <taxon>Caudoviricetes</taxon>
        <taxon>Peduoviridae</taxon>
        <taxon>Maltschvirus</taxon>
        <taxon>Maltschvirus maltsch</taxon>
    </lineage>
</organism>
<sequence>MSITQYTNFDRINQKLDNEGKFIQDKDAFILSNNEIEDTDFGDCKYDVMEVSVYDINNNLLPQKSGNTVAYIKTGDIKNYLLNVTNNRAKKELAIDIEKLLGDLGFTNGILRVNINFVRNRVGTDDASRRVWVQAISPSRSEIRILPLKVSDQNITSQNIADFNNLQNLNKDFKYYKKSILDSLYSFENTFLDSINSTLESKYGKDFFNILRVDFGLRNFNEFRKRIYDDFKTSVEYYLTNKYYWVNEGNYGRPSGIRFEDCEQYDFDMIVKELEKILFRCIEVNTGFLKRRDFDVKETPIEFKEVELDRQVQDNLTFFETPIKQANIVYSPENVSVLPTQPPPTIAIEEPGGIIPIPSTIELPVTDIYFSYYIKNNSSLRSLVFTFTDVTGTTVQKILSAGQTATVCALENSVSVDEINPLFNSNVENKLEFTINKLKNCKTKDIGISSPSSMPTPTPIPREEAEVGSAESTGLTAAGLSDVNIAQNMGDVSTGTINPIRTNETLMSIPTVD</sequence>
<evidence type="ECO:0000313" key="2">
    <source>
        <dbReference type="EMBL" id="CAB4142709.1"/>
    </source>
</evidence>
<evidence type="ECO:0000256" key="1">
    <source>
        <dbReference type="SAM" id="MobiDB-lite"/>
    </source>
</evidence>
<proteinExistence type="predicted"/>
<accession>A0A6J5MG40</accession>
<dbReference type="EMBL" id="LR796420">
    <property type="protein sequence ID" value="CAB4142709.1"/>
    <property type="molecule type" value="Genomic_DNA"/>
</dbReference>